<dbReference type="EMBL" id="BAABLK010000006">
    <property type="protein sequence ID" value="GAA5225886.1"/>
    <property type="molecule type" value="Genomic_DNA"/>
</dbReference>
<evidence type="ECO:0000313" key="7">
    <source>
        <dbReference type="Proteomes" id="UP001501257"/>
    </source>
</evidence>
<keyword evidence="2" id="KW-0812">Transmembrane</keyword>
<comment type="caution">
    <text evidence="6">The sequence shown here is derived from an EMBL/GenBank/DDBJ whole genome shotgun (WGS) entry which is preliminary data.</text>
</comment>
<dbReference type="Pfam" id="PF13515">
    <property type="entry name" value="FUSC_2"/>
    <property type="match status" value="1"/>
</dbReference>
<proteinExistence type="predicted"/>
<feature type="domain" description="Integral membrane bound transporter" evidence="5">
    <location>
        <begin position="42"/>
        <end position="163"/>
    </location>
</feature>
<keyword evidence="3" id="KW-1133">Transmembrane helix</keyword>
<dbReference type="InterPro" id="IPR049453">
    <property type="entry name" value="Memb_transporter_dom"/>
</dbReference>
<gene>
    <name evidence="6" type="ORF">GCM10025778_04160</name>
</gene>
<evidence type="ECO:0000256" key="4">
    <source>
        <dbReference type="ARBA" id="ARBA00023136"/>
    </source>
</evidence>
<dbReference type="Proteomes" id="UP001501257">
    <property type="component" value="Unassembled WGS sequence"/>
</dbReference>
<evidence type="ECO:0000313" key="6">
    <source>
        <dbReference type="EMBL" id="GAA5225886.1"/>
    </source>
</evidence>
<sequence length="375" mass="39860">MGIASSASGAWAFIKRRNRAGAHRARTSLPKIIQMTVSAILAYWIAEHLLGHDAPIFAATSGLLVLGFGTQTTVRRGLEVSIGCTLGVAIGDLLLTLFGSGLWQAALVLFVSLLLARFLDSGPIFTTQLGLQSVLVVLLPLGAAGPFSRSLDALIGSLCGLLILMSFPRDPRRTPMAELGKLLAELSGVLQECGRAVGSSDSTLAFHALIRARGTQKLMDSLPAALNIAREVATLAPAHRRHRTDLDRLKVAADKTDLAVRNSRVLARRLTTVITHGALTDRGVEAVSSLLMELAEAVDAFGYAVLETSESGYQRAVGRAKRELSECAARLDPKTLQVSGLQGEGMVLLLRPLVVDLLEATGARHDDAVATLPRL</sequence>
<evidence type="ECO:0000256" key="2">
    <source>
        <dbReference type="ARBA" id="ARBA00022692"/>
    </source>
</evidence>
<evidence type="ECO:0000256" key="1">
    <source>
        <dbReference type="ARBA" id="ARBA00004141"/>
    </source>
</evidence>
<evidence type="ECO:0000259" key="5">
    <source>
        <dbReference type="Pfam" id="PF13515"/>
    </source>
</evidence>
<keyword evidence="7" id="KW-1185">Reference proteome</keyword>
<name>A0ABP9TIA1_9MICC</name>
<accession>A0ABP9TIA1</accession>
<protein>
    <submittedName>
        <fullName evidence="6">FUSC family protein</fullName>
    </submittedName>
</protein>
<reference evidence="7" key="1">
    <citation type="journal article" date="2019" name="Int. J. Syst. Evol. Microbiol.">
        <title>The Global Catalogue of Microorganisms (GCM) 10K type strain sequencing project: providing services to taxonomists for standard genome sequencing and annotation.</title>
        <authorList>
            <consortium name="The Broad Institute Genomics Platform"/>
            <consortium name="The Broad Institute Genome Sequencing Center for Infectious Disease"/>
            <person name="Wu L."/>
            <person name="Ma J."/>
        </authorList>
    </citation>
    <scope>NUCLEOTIDE SEQUENCE [LARGE SCALE GENOMIC DNA]</scope>
    <source>
        <strain evidence="7">JCM 18952</strain>
    </source>
</reference>
<comment type="subcellular location">
    <subcellularLocation>
        <location evidence="1">Membrane</location>
        <topology evidence="1">Multi-pass membrane protein</topology>
    </subcellularLocation>
</comment>
<organism evidence="6 7">
    <name type="scientific">Paeniglutamicibacter antarcticus</name>
    <dbReference type="NCBI Taxonomy" id="494023"/>
    <lineage>
        <taxon>Bacteria</taxon>
        <taxon>Bacillati</taxon>
        <taxon>Actinomycetota</taxon>
        <taxon>Actinomycetes</taxon>
        <taxon>Micrococcales</taxon>
        <taxon>Micrococcaceae</taxon>
        <taxon>Paeniglutamicibacter</taxon>
    </lineage>
</organism>
<keyword evidence="4" id="KW-0472">Membrane</keyword>
<evidence type="ECO:0000256" key="3">
    <source>
        <dbReference type="ARBA" id="ARBA00022989"/>
    </source>
</evidence>
<dbReference type="RefSeq" id="WP_210102209.1">
    <property type="nucleotide sequence ID" value="NZ_BAABLK010000006.1"/>
</dbReference>